<keyword evidence="3" id="KW-1185">Reference proteome</keyword>
<evidence type="ECO:0000313" key="3">
    <source>
        <dbReference type="Proteomes" id="UP001210231"/>
    </source>
</evidence>
<organism evidence="2 3">
    <name type="scientific">Polluticaenibacter yanchengensis</name>
    <dbReference type="NCBI Taxonomy" id="3014562"/>
    <lineage>
        <taxon>Bacteria</taxon>
        <taxon>Pseudomonadati</taxon>
        <taxon>Bacteroidota</taxon>
        <taxon>Chitinophagia</taxon>
        <taxon>Chitinophagales</taxon>
        <taxon>Chitinophagaceae</taxon>
        <taxon>Polluticaenibacter</taxon>
    </lineage>
</organism>
<dbReference type="InterPro" id="IPR029044">
    <property type="entry name" value="Nucleotide-diphossugar_trans"/>
</dbReference>
<comment type="caution">
    <text evidence="2">The sequence shown here is derived from an EMBL/GenBank/DDBJ whole genome shotgun (WGS) entry which is preliminary data.</text>
</comment>
<name>A0ABT4UIA6_9BACT</name>
<dbReference type="RefSeq" id="WP_407030900.1">
    <property type="nucleotide sequence ID" value="NZ_JAQGEF010000006.1"/>
</dbReference>
<dbReference type="Pfam" id="PF00483">
    <property type="entry name" value="NTP_transferase"/>
    <property type="match status" value="1"/>
</dbReference>
<dbReference type="Proteomes" id="UP001210231">
    <property type="component" value="Unassembled WGS sequence"/>
</dbReference>
<feature type="domain" description="Nucleotidyl transferase" evidence="1">
    <location>
        <begin position="8"/>
        <end position="227"/>
    </location>
</feature>
<proteinExistence type="predicted"/>
<dbReference type="EMBL" id="JAQGEF010000006">
    <property type="protein sequence ID" value="MDA3614575.1"/>
    <property type="molecule type" value="Genomic_DNA"/>
</dbReference>
<sequence>MQKPTLVILAAGMASRYGSMKQIAGFGPNNETIMDYSIYDAIKAGFGKVVFIIRKDFADNFKAIVEPKFSGKIQLDYAYQGLDSYLPEGFTPPADRVKPWGTAHAMLCAKEVVNENFVVINADDFYGYDAFKKAYDFCQDGVSESEWGIVGYTLSNTLSKNGTVSRGVCKADGKGNLTEINERTKIYWKDEATNTVAYEDETGEHLVDANSPVSMNFWAFHPTVFEKIQKDFDAFAPANNHNIKAEFFIPLIADNFIKNGGAIKIVPTSSTWFGVTYPEDAPTVKESIQSLVSNGQYPTPLF</sequence>
<protein>
    <submittedName>
        <fullName evidence="2">Sugar phosphate nucleotidyltransferase</fullName>
    </submittedName>
</protein>
<evidence type="ECO:0000313" key="2">
    <source>
        <dbReference type="EMBL" id="MDA3614575.1"/>
    </source>
</evidence>
<dbReference type="InterPro" id="IPR005835">
    <property type="entry name" value="NTP_transferase_dom"/>
</dbReference>
<reference evidence="2 3" key="1">
    <citation type="submission" date="2022-12" db="EMBL/GenBank/DDBJ databases">
        <title>Chitinophagaceae gen. sp. nov., a new member of the family Chitinophagaceae, isolated from soil in a chemical factory.</title>
        <authorList>
            <person name="Ke Z."/>
        </authorList>
    </citation>
    <scope>NUCLEOTIDE SEQUENCE [LARGE SCALE GENOMIC DNA]</scope>
    <source>
        <strain evidence="2 3">LY-5</strain>
    </source>
</reference>
<accession>A0ABT4UIA6</accession>
<gene>
    <name evidence="2" type="ORF">O3P16_07130</name>
</gene>
<evidence type="ECO:0000259" key="1">
    <source>
        <dbReference type="Pfam" id="PF00483"/>
    </source>
</evidence>
<dbReference type="Gene3D" id="3.90.550.10">
    <property type="entry name" value="Spore Coat Polysaccharide Biosynthesis Protein SpsA, Chain A"/>
    <property type="match status" value="1"/>
</dbReference>
<dbReference type="SUPFAM" id="SSF53448">
    <property type="entry name" value="Nucleotide-diphospho-sugar transferases"/>
    <property type="match status" value="1"/>
</dbReference>